<dbReference type="AlphaFoldDB" id="A0A3L6Q4W7"/>
<accession>A0A3L6Q4W7</accession>
<name>A0A3L6Q4W7_PANMI</name>
<comment type="caution">
    <text evidence="1">The sequence shown here is derived from an EMBL/GenBank/DDBJ whole genome shotgun (WGS) entry which is preliminary data.</text>
</comment>
<dbReference type="OrthoDB" id="681586at2759"/>
<organism evidence="1 2">
    <name type="scientific">Panicum miliaceum</name>
    <name type="common">Proso millet</name>
    <name type="synonym">Broomcorn millet</name>
    <dbReference type="NCBI Taxonomy" id="4540"/>
    <lineage>
        <taxon>Eukaryota</taxon>
        <taxon>Viridiplantae</taxon>
        <taxon>Streptophyta</taxon>
        <taxon>Embryophyta</taxon>
        <taxon>Tracheophyta</taxon>
        <taxon>Spermatophyta</taxon>
        <taxon>Magnoliopsida</taxon>
        <taxon>Liliopsida</taxon>
        <taxon>Poales</taxon>
        <taxon>Poaceae</taxon>
        <taxon>PACMAD clade</taxon>
        <taxon>Panicoideae</taxon>
        <taxon>Panicodae</taxon>
        <taxon>Paniceae</taxon>
        <taxon>Panicinae</taxon>
        <taxon>Panicum</taxon>
        <taxon>Panicum sect. Panicum</taxon>
    </lineage>
</organism>
<evidence type="ECO:0000313" key="1">
    <source>
        <dbReference type="EMBL" id="RLM73635.1"/>
    </source>
</evidence>
<proteinExistence type="predicted"/>
<evidence type="ECO:0000313" key="2">
    <source>
        <dbReference type="Proteomes" id="UP000275267"/>
    </source>
</evidence>
<protein>
    <submittedName>
        <fullName evidence="1">Uncharacterized protein</fullName>
    </submittedName>
</protein>
<sequence>MRSAFHDVVNDAGTLMEARRRHRSLLAELPTDLAIKITGRLAATLERPMDDLRALQASCRCMLRLCGEPEVSRRVALGWFADDMSWDDPGYATLIGHLTKVGNPEGCFVTRMEVAFRKGTPMAPVCTVELQRAAEFRFNLAAYVAAILLYRANDGAMSDDATRRYMR</sequence>
<gene>
    <name evidence="1" type="ORF">C2845_PM15G06360</name>
</gene>
<keyword evidence="2" id="KW-1185">Reference proteome</keyword>
<reference evidence="2" key="1">
    <citation type="journal article" date="2019" name="Nat. Commun.">
        <title>The genome of broomcorn millet.</title>
        <authorList>
            <person name="Zou C."/>
            <person name="Miki D."/>
            <person name="Li D."/>
            <person name="Tang Q."/>
            <person name="Xiao L."/>
            <person name="Rajput S."/>
            <person name="Deng P."/>
            <person name="Jia W."/>
            <person name="Huang R."/>
            <person name="Zhang M."/>
            <person name="Sun Y."/>
            <person name="Hu J."/>
            <person name="Fu X."/>
            <person name="Schnable P.S."/>
            <person name="Li F."/>
            <person name="Zhang H."/>
            <person name="Feng B."/>
            <person name="Zhu X."/>
            <person name="Liu R."/>
            <person name="Schnable J.C."/>
            <person name="Zhu J.-K."/>
            <person name="Zhang H."/>
        </authorList>
    </citation>
    <scope>NUCLEOTIDE SEQUENCE [LARGE SCALE GENOMIC DNA]</scope>
</reference>
<dbReference type="Proteomes" id="UP000275267">
    <property type="component" value="Unassembled WGS sequence"/>
</dbReference>
<dbReference type="EMBL" id="PQIB02000013">
    <property type="protein sequence ID" value="RLM73635.1"/>
    <property type="molecule type" value="Genomic_DNA"/>
</dbReference>